<keyword evidence="4" id="KW-0808">Transferase</keyword>
<dbReference type="InterPro" id="IPR001789">
    <property type="entry name" value="Sig_transdc_resp-reg_receiver"/>
</dbReference>
<dbReference type="PROSITE" id="PS50109">
    <property type="entry name" value="HIS_KIN"/>
    <property type="match status" value="1"/>
</dbReference>
<dbReference type="InterPro" id="IPR013767">
    <property type="entry name" value="PAS_fold"/>
</dbReference>
<organism evidence="14 15">
    <name type="scientific">Rhodanobacter ginsenosidimutans</name>
    <dbReference type="NCBI Taxonomy" id="490571"/>
    <lineage>
        <taxon>Bacteria</taxon>
        <taxon>Pseudomonadati</taxon>
        <taxon>Pseudomonadota</taxon>
        <taxon>Gammaproteobacteria</taxon>
        <taxon>Lysobacterales</taxon>
        <taxon>Rhodanobacteraceae</taxon>
        <taxon>Rhodanobacter</taxon>
    </lineage>
</organism>
<feature type="domain" description="PAC" evidence="13">
    <location>
        <begin position="396"/>
        <end position="447"/>
    </location>
</feature>
<keyword evidence="3 9" id="KW-0597">Phosphoprotein</keyword>
<dbReference type="CDD" id="cd00082">
    <property type="entry name" value="HisKA"/>
    <property type="match status" value="1"/>
</dbReference>
<dbReference type="Pfam" id="PF08448">
    <property type="entry name" value="PAS_4"/>
    <property type="match status" value="2"/>
</dbReference>
<dbReference type="PROSITE" id="PS50110">
    <property type="entry name" value="RESPONSE_REGULATORY"/>
    <property type="match status" value="1"/>
</dbReference>
<feature type="domain" description="PAS" evidence="12">
    <location>
        <begin position="448"/>
        <end position="519"/>
    </location>
</feature>
<dbReference type="InterPro" id="IPR003594">
    <property type="entry name" value="HATPase_dom"/>
</dbReference>
<dbReference type="InterPro" id="IPR013656">
    <property type="entry name" value="PAS_4"/>
</dbReference>
<feature type="domain" description="PAC" evidence="13">
    <location>
        <begin position="242"/>
        <end position="295"/>
    </location>
</feature>
<dbReference type="InterPro" id="IPR036890">
    <property type="entry name" value="HATPase_C_sf"/>
</dbReference>
<dbReference type="PROSITE" id="PS50112">
    <property type="entry name" value="PAS"/>
    <property type="match status" value="3"/>
</dbReference>
<dbReference type="SUPFAM" id="SSF52172">
    <property type="entry name" value="CheY-like"/>
    <property type="match status" value="1"/>
</dbReference>
<feature type="domain" description="Response regulatory" evidence="11">
    <location>
        <begin position="834"/>
        <end position="949"/>
    </location>
</feature>
<dbReference type="SMART" id="SM00387">
    <property type="entry name" value="HATPase_c"/>
    <property type="match status" value="1"/>
</dbReference>
<dbReference type="InterPro" id="IPR000700">
    <property type="entry name" value="PAS-assoc_C"/>
</dbReference>
<keyword evidence="6" id="KW-0418">Kinase</keyword>
<dbReference type="InterPro" id="IPR011006">
    <property type="entry name" value="CheY-like_superfamily"/>
</dbReference>
<dbReference type="Proteomes" id="UP001596018">
    <property type="component" value="Unassembled WGS sequence"/>
</dbReference>
<protein>
    <recommendedName>
        <fullName evidence="2">histidine kinase</fullName>
        <ecNumber evidence="2">2.7.13.3</ecNumber>
    </recommendedName>
</protein>
<dbReference type="Gene3D" id="3.30.450.20">
    <property type="entry name" value="PAS domain"/>
    <property type="match status" value="4"/>
</dbReference>
<proteinExistence type="predicted"/>
<evidence type="ECO:0000313" key="15">
    <source>
        <dbReference type="Proteomes" id="UP001596018"/>
    </source>
</evidence>
<evidence type="ECO:0000256" key="3">
    <source>
        <dbReference type="ARBA" id="ARBA00022553"/>
    </source>
</evidence>
<feature type="domain" description="PAS" evidence="12">
    <location>
        <begin position="166"/>
        <end position="206"/>
    </location>
</feature>
<evidence type="ECO:0000256" key="8">
    <source>
        <dbReference type="ARBA" id="ARBA00023012"/>
    </source>
</evidence>
<evidence type="ECO:0000313" key="14">
    <source>
        <dbReference type="EMBL" id="MFC5440119.1"/>
    </source>
</evidence>
<keyword evidence="7" id="KW-0067">ATP-binding</keyword>
<evidence type="ECO:0000256" key="5">
    <source>
        <dbReference type="ARBA" id="ARBA00022741"/>
    </source>
</evidence>
<dbReference type="Gene3D" id="3.40.50.2300">
    <property type="match status" value="1"/>
</dbReference>
<comment type="caution">
    <text evidence="14">The sequence shown here is derived from an EMBL/GenBank/DDBJ whole genome shotgun (WGS) entry which is preliminary data.</text>
</comment>
<dbReference type="Pfam" id="PF00512">
    <property type="entry name" value="HisKA"/>
    <property type="match status" value="1"/>
</dbReference>
<name>A0ABW0JVG8_9GAMM</name>
<dbReference type="SUPFAM" id="SSF55785">
    <property type="entry name" value="PYP-like sensor domain (PAS domain)"/>
    <property type="match status" value="4"/>
</dbReference>
<dbReference type="InterPro" id="IPR004358">
    <property type="entry name" value="Sig_transdc_His_kin-like_C"/>
</dbReference>
<dbReference type="SMART" id="SM00091">
    <property type="entry name" value="PAS"/>
    <property type="match status" value="4"/>
</dbReference>
<evidence type="ECO:0000256" key="7">
    <source>
        <dbReference type="ARBA" id="ARBA00022840"/>
    </source>
</evidence>
<dbReference type="InterPro" id="IPR005467">
    <property type="entry name" value="His_kinase_dom"/>
</dbReference>
<gene>
    <name evidence="14" type="ORF">ACFPK0_08860</name>
</gene>
<evidence type="ECO:0000259" key="12">
    <source>
        <dbReference type="PROSITE" id="PS50112"/>
    </source>
</evidence>
<dbReference type="CDD" id="cd00130">
    <property type="entry name" value="PAS"/>
    <property type="match status" value="3"/>
</dbReference>
<dbReference type="InterPro" id="IPR036097">
    <property type="entry name" value="HisK_dim/P_sf"/>
</dbReference>
<evidence type="ECO:0000259" key="13">
    <source>
        <dbReference type="PROSITE" id="PS50113"/>
    </source>
</evidence>
<dbReference type="PANTHER" id="PTHR43065:SF49">
    <property type="entry name" value="HISTIDINE KINASE"/>
    <property type="match status" value="1"/>
</dbReference>
<dbReference type="SUPFAM" id="SSF47384">
    <property type="entry name" value="Homodimeric domain of signal transducing histidine kinase"/>
    <property type="match status" value="1"/>
</dbReference>
<evidence type="ECO:0000256" key="4">
    <source>
        <dbReference type="ARBA" id="ARBA00022679"/>
    </source>
</evidence>
<dbReference type="PANTHER" id="PTHR43065">
    <property type="entry name" value="SENSOR HISTIDINE KINASE"/>
    <property type="match status" value="1"/>
</dbReference>
<dbReference type="SMART" id="SM00388">
    <property type="entry name" value="HisKA"/>
    <property type="match status" value="1"/>
</dbReference>
<dbReference type="PROSITE" id="PS50113">
    <property type="entry name" value="PAC"/>
    <property type="match status" value="2"/>
</dbReference>
<keyword evidence="8" id="KW-0902">Two-component regulatory system</keyword>
<dbReference type="PRINTS" id="PR00344">
    <property type="entry name" value="BCTRLSENSOR"/>
</dbReference>
<feature type="domain" description="Histidine kinase" evidence="10">
    <location>
        <begin position="587"/>
        <end position="812"/>
    </location>
</feature>
<dbReference type="InterPro" id="IPR000014">
    <property type="entry name" value="PAS"/>
</dbReference>
<evidence type="ECO:0000256" key="1">
    <source>
        <dbReference type="ARBA" id="ARBA00000085"/>
    </source>
</evidence>
<evidence type="ECO:0000259" key="10">
    <source>
        <dbReference type="PROSITE" id="PS50109"/>
    </source>
</evidence>
<dbReference type="SUPFAM" id="SSF55874">
    <property type="entry name" value="ATPase domain of HSP90 chaperone/DNA topoisomerase II/histidine kinase"/>
    <property type="match status" value="1"/>
</dbReference>
<keyword evidence="5" id="KW-0547">Nucleotide-binding</keyword>
<dbReference type="Pfam" id="PF13426">
    <property type="entry name" value="PAS_9"/>
    <property type="match status" value="1"/>
</dbReference>
<dbReference type="EMBL" id="JBHSMM010000001">
    <property type="protein sequence ID" value="MFC5440119.1"/>
    <property type="molecule type" value="Genomic_DNA"/>
</dbReference>
<feature type="modified residue" description="4-aspartylphosphate" evidence="9">
    <location>
        <position position="884"/>
    </location>
</feature>
<comment type="catalytic activity">
    <reaction evidence="1">
        <text>ATP + protein L-histidine = ADP + protein N-phospho-L-histidine.</text>
        <dbReference type="EC" id="2.7.13.3"/>
    </reaction>
</comment>
<dbReference type="SMART" id="SM00448">
    <property type="entry name" value="REC"/>
    <property type="match status" value="1"/>
</dbReference>
<keyword evidence="15" id="KW-1185">Reference proteome</keyword>
<dbReference type="Gene3D" id="3.30.565.10">
    <property type="entry name" value="Histidine kinase-like ATPase, C-terminal domain"/>
    <property type="match status" value="1"/>
</dbReference>
<evidence type="ECO:0000256" key="6">
    <source>
        <dbReference type="ARBA" id="ARBA00022777"/>
    </source>
</evidence>
<dbReference type="EC" id="2.7.13.3" evidence="2"/>
<feature type="domain" description="PAS" evidence="12">
    <location>
        <begin position="321"/>
        <end position="380"/>
    </location>
</feature>
<dbReference type="Pfam" id="PF00072">
    <property type="entry name" value="Response_reg"/>
    <property type="match status" value="1"/>
</dbReference>
<accession>A0ABW0JVG8</accession>
<dbReference type="Pfam" id="PF02518">
    <property type="entry name" value="HATPase_c"/>
    <property type="match status" value="1"/>
</dbReference>
<reference evidence="15" key="1">
    <citation type="journal article" date="2019" name="Int. J. Syst. Evol. Microbiol.">
        <title>The Global Catalogue of Microorganisms (GCM) 10K type strain sequencing project: providing services to taxonomists for standard genome sequencing and annotation.</title>
        <authorList>
            <consortium name="The Broad Institute Genomics Platform"/>
            <consortium name="The Broad Institute Genome Sequencing Center for Infectious Disease"/>
            <person name="Wu L."/>
            <person name="Ma J."/>
        </authorList>
    </citation>
    <scope>NUCLEOTIDE SEQUENCE [LARGE SCALE GENOMIC DNA]</scope>
    <source>
        <strain evidence="15">KACC 12822</strain>
    </source>
</reference>
<evidence type="ECO:0000256" key="2">
    <source>
        <dbReference type="ARBA" id="ARBA00012438"/>
    </source>
</evidence>
<evidence type="ECO:0000259" key="11">
    <source>
        <dbReference type="PROSITE" id="PS50110"/>
    </source>
</evidence>
<sequence>MRGKQASTQGCTGPQPPSHCELGHSLLEAMPGAAFVCDLGGTVIDCNAHARALWGDAMCEGAAGEGFFPSQPDAPSAESPMACVRRQQQPLRDVEALIQPADGPPRRAIASVVPLVNDDGALWGVVNSFQMMDVEDGEASVGIGMIPHADQAGGRSHDFSAAARQRDQLWRSVLRALPVAIYMTDAEGRVTFFNDAAVHFVGRTPKLGEPWSISWKLFHLDGRPMPHSEGPMATALREARPLHGEEAITEQPGGLRLAFKAYPTPLFDEAGQLVGAVNLMVDITEHRKIEQALQDLNNTLEKRVVHRTNTVEKMFMKLHRSESHFELLVKNATDYAVYLLDPDGNIISWNEGAERVKGYTAAEIMGRHFSTFYTPEDRDEGLPWAALAAARRNGTFGAEGWRVRKDGSRFWASVVIHTTIDEGKLVGFVKITRDITERREHELALIESEQQARGVIDTALDGFAQLDESGRITEWNPRAESLFGWDRLEVLGRDFVELAIATKDRERFLQALPTVTGATLQHGADDQFEAVHRGGRTFTVEFRISALRLSSGDWFNIFIRDLSEKILVESQLRQAQKMDAIGQLTSGIAHDFNNLLQGIIGALELVEMRVRDNDDERLGRFINGALTSANRAAALTHRMLAFSRRQPLDPRRVQANPLIASMEEFLRRTMGEHIRIELDLAADLWATLCDPNQLENALLNLAINARDAMPDGGLLTVRTRNVEVDQLRARTWQVGDRGQYVGIEVSDTGTGMPADVAGRAFDPFFTTKPSGKGTGLGLSMVYGFARQSNGHCELDSHIDQGTRITLYLPRTTDDETTMSAPAADATHPEGSGEVVLVVEDEEMVRLLVVEVLHQLGYQALEAVDAEAAMRIIDTSQPIDLLVSDIGLPGMNGRAMAGMARQQRPGLKVLLMTGYASEAAVPDGFLEPGMQLITKPFTVELLARRIGDMIGDVRTGSVEKV</sequence>
<dbReference type="InterPro" id="IPR003661">
    <property type="entry name" value="HisK_dim/P_dom"/>
</dbReference>
<dbReference type="Gene3D" id="1.10.287.130">
    <property type="match status" value="1"/>
</dbReference>
<evidence type="ECO:0000256" key="9">
    <source>
        <dbReference type="PROSITE-ProRule" id="PRU00169"/>
    </source>
</evidence>
<dbReference type="Pfam" id="PF00989">
    <property type="entry name" value="PAS"/>
    <property type="match status" value="1"/>
</dbReference>
<dbReference type="RefSeq" id="WP_377339903.1">
    <property type="nucleotide sequence ID" value="NZ_JALBWS010000012.1"/>
</dbReference>
<dbReference type="NCBIfam" id="TIGR00229">
    <property type="entry name" value="sensory_box"/>
    <property type="match status" value="3"/>
</dbReference>
<dbReference type="InterPro" id="IPR035965">
    <property type="entry name" value="PAS-like_dom_sf"/>
</dbReference>